<dbReference type="PROSITE" id="PS01240">
    <property type="entry name" value="PNP_MTAP_2"/>
    <property type="match status" value="1"/>
</dbReference>
<feature type="binding site" evidence="9">
    <location>
        <position position="31"/>
    </location>
    <ligand>
        <name>phosphate</name>
        <dbReference type="ChEBI" id="CHEBI:43474"/>
    </ligand>
</feature>
<dbReference type="SUPFAM" id="SSF53167">
    <property type="entry name" value="Purine and uridine phosphorylases"/>
    <property type="match status" value="1"/>
</dbReference>
<evidence type="ECO:0000256" key="9">
    <source>
        <dbReference type="PIRSR" id="PIRSR000477-2"/>
    </source>
</evidence>
<evidence type="ECO:0000256" key="3">
    <source>
        <dbReference type="ARBA" id="ARBA00006751"/>
    </source>
</evidence>
<feature type="binding site" evidence="9">
    <location>
        <position position="114"/>
    </location>
    <ligand>
        <name>phosphate</name>
        <dbReference type="ChEBI" id="CHEBI:43474"/>
    </ligand>
</feature>
<comment type="pathway">
    <text evidence="2 8">Purine metabolism; purine nucleoside salvage.</text>
</comment>
<feature type="domain" description="Nucleoside phosphorylase" evidence="10">
    <location>
        <begin position="24"/>
        <end position="275"/>
    </location>
</feature>
<dbReference type="NCBIfam" id="TIGR01697">
    <property type="entry name" value="PNPH-PUNA-XAPA"/>
    <property type="match status" value="1"/>
</dbReference>
<dbReference type="PANTHER" id="PTHR11904">
    <property type="entry name" value="METHYLTHIOADENOSINE/PURINE NUCLEOSIDE PHOSPHORYLASE"/>
    <property type="match status" value="1"/>
</dbReference>
<dbReference type="PIRSF" id="PIRSF000477">
    <property type="entry name" value="PurNPase"/>
    <property type="match status" value="1"/>
</dbReference>
<feature type="binding site" evidence="9">
    <location>
        <begin position="82"/>
        <end position="84"/>
    </location>
    <ligand>
        <name>phosphate</name>
        <dbReference type="ChEBI" id="CHEBI:43474"/>
    </ligand>
</feature>
<evidence type="ECO:0000313" key="12">
    <source>
        <dbReference type="Proteomes" id="UP000594468"/>
    </source>
</evidence>
<dbReference type="InterPro" id="IPR000845">
    <property type="entry name" value="Nucleoside_phosphorylase_d"/>
</dbReference>
<comment type="function">
    <text evidence="1">The purine nucleoside phosphorylases catalyze the phosphorolytic breakdown of the N-glycosidic bond in the beta-(deoxy)ribonucleoside molecules, with the formation of the corresponding free purine bases and pentose-1-phosphate. Cleaves guanosine, inosine, 2'-deoxyguanosine and 2'-deoxyinosine.</text>
</comment>
<proteinExistence type="inferred from homology"/>
<dbReference type="EMBL" id="CP062983">
    <property type="protein sequence ID" value="QPC81482.1"/>
    <property type="molecule type" value="Genomic_DNA"/>
</dbReference>
<dbReference type="GO" id="GO:0004731">
    <property type="term" value="F:purine-nucleoside phosphorylase activity"/>
    <property type="evidence" value="ECO:0007669"/>
    <property type="project" value="UniProtKB-EC"/>
</dbReference>
<evidence type="ECO:0000256" key="8">
    <source>
        <dbReference type="PIRNR" id="PIRNR000477"/>
    </source>
</evidence>
<keyword evidence="6 8" id="KW-0808">Transferase</keyword>
<dbReference type="GO" id="GO:0005737">
    <property type="term" value="C:cytoplasm"/>
    <property type="evidence" value="ECO:0007669"/>
    <property type="project" value="TreeGrafter"/>
</dbReference>
<dbReference type="CDD" id="cd09009">
    <property type="entry name" value="PNP-EcPNPII_like"/>
    <property type="match status" value="1"/>
</dbReference>
<evidence type="ECO:0000256" key="5">
    <source>
        <dbReference type="ARBA" id="ARBA00022676"/>
    </source>
</evidence>
<keyword evidence="12" id="KW-1185">Reference proteome</keyword>
<evidence type="ECO:0000256" key="7">
    <source>
        <dbReference type="ARBA" id="ARBA00048556"/>
    </source>
</evidence>
<keyword evidence="5 8" id="KW-0328">Glycosyltransferase</keyword>
<protein>
    <recommendedName>
        <fullName evidence="8">Purine nucleoside phosphorylase</fullName>
        <ecNumber evidence="8">2.4.2.1</ecNumber>
    </recommendedName>
    <alternativeName>
        <fullName evidence="8">Inosine-guanosine phosphorylase</fullName>
    </alternativeName>
</protein>
<evidence type="ECO:0000256" key="1">
    <source>
        <dbReference type="ARBA" id="ARBA00002678"/>
    </source>
</evidence>
<feature type="binding site" evidence="9">
    <location>
        <position position="239"/>
    </location>
    <ligand>
        <name>a purine D-ribonucleoside</name>
        <dbReference type="ChEBI" id="CHEBI:142355"/>
    </ligand>
</feature>
<dbReference type="KEGG" id="pmet:G4Y79_17540"/>
<evidence type="ECO:0000313" key="11">
    <source>
        <dbReference type="EMBL" id="QPC81482.1"/>
    </source>
</evidence>
<dbReference type="Pfam" id="PF01048">
    <property type="entry name" value="PNP_UDP_1"/>
    <property type="match status" value="1"/>
</dbReference>
<dbReference type="EC" id="2.4.2.1" evidence="8"/>
<name>A0A7S8E6Y0_9CHLR</name>
<dbReference type="RefSeq" id="WP_195169555.1">
    <property type="nucleotide sequence ID" value="NZ_CP062983.1"/>
</dbReference>
<sequence length="279" mass="29684">MTYTTADYEQAVAAIRQHTTIQPRIGLVLGSGLGTLADTLENAVAIPYAEIPGWPASTVHGHAGRLVIGELSGQQVVAQQGRAHFYEGYTMQQITFPIRVMHFLGVQTLILTNAAGGVDPSFSVGDVMLINDHINFPGMTGSNPLMGPNDDAIGPRFVGLAQAYDREMRGIARDVAREANIPLHEGVYAAVSGPSFETPAEIRMLRTIGANAVGMSTVHEVLVARHAGMRVMACSGITNVAIDHVDSELETNHEEVLEAGKVIVPRLKTIVTGVLSALA</sequence>
<evidence type="ECO:0000256" key="6">
    <source>
        <dbReference type="ARBA" id="ARBA00022679"/>
    </source>
</evidence>
<accession>A0A7S8E6Y0</accession>
<dbReference type="NCBIfam" id="TIGR01700">
    <property type="entry name" value="PNPH"/>
    <property type="match status" value="1"/>
</dbReference>
<comment type="similarity">
    <text evidence="3 8">Belongs to the PNP/MTAP phosphorylase family.</text>
</comment>
<organism evidence="11 12">
    <name type="scientific">Phototrophicus methaneseepsis</name>
    <dbReference type="NCBI Taxonomy" id="2710758"/>
    <lineage>
        <taxon>Bacteria</taxon>
        <taxon>Bacillati</taxon>
        <taxon>Chloroflexota</taxon>
        <taxon>Candidatus Thermofontia</taxon>
        <taxon>Phototrophicales</taxon>
        <taxon>Phototrophicaceae</taxon>
        <taxon>Phototrophicus</taxon>
    </lineage>
</organism>
<dbReference type="Proteomes" id="UP000594468">
    <property type="component" value="Chromosome"/>
</dbReference>
<reference evidence="11 12" key="1">
    <citation type="submission" date="2020-02" db="EMBL/GenBank/DDBJ databases">
        <authorList>
            <person name="Zheng R.K."/>
            <person name="Sun C.M."/>
        </authorList>
    </citation>
    <scope>NUCLEOTIDE SEQUENCE [LARGE SCALE GENOMIC DNA]</scope>
    <source>
        <strain evidence="12">rifampicinis</strain>
    </source>
</reference>
<dbReference type="PANTHER" id="PTHR11904:SF9">
    <property type="entry name" value="PURINE NUCLEOSIDE PHOSPHORYLASE-RELATED"/>
    <property type="match status" value="1"/>
</dbReference>
<dbReference type="GO" id="GO:0009116">
    <property type="term" value="P:nucleoside metabolic process"/>
    <property type="evidence" value="ECO:0007669"/>
    <property type="project" value="InterPro"/>
</dbReference>
<feature type="binding site" evidence="9">
    <location>
        <position position="62"/>
    </location>
    <ligand>
        <name>phosphate</name>
        <dbReference type="ChEBI" id="CHEBI:43474"/>
    </ligand>
</feature>
<dbReference type="InterPro" id="IPR011270">
    <property type="entry name" value="Pur_Nuc_Pase_Ino/Guo-sp"/>
</dbReference>
<comment type="subunit">
    <text evidence="4">Homotrimer.</text>
</comment>
<dbReference type="InterPro" id="IPR035994">
    <property type="entry name" value="Nucleoside_phosphorylase_sf"/>
</dbReference>
<dbReference type="InterPro" id="IPR018099">
    <property type="entry name" value="Purine_phosphorylase-2_CS"/>
</dbReference>
<comment type="catalytic activity">
    <reaction evidence="7">
        <text>a purine 2'-deoxy-D-ribonucleoside + phosphate = a purine nucleobase + 2-deoxy-alpha-D-ribose 1-phosphate</text>
        <dbReference type="Rhea" id="RHEA:36431"/>
        <dbReference type="ChEBI" id="CHEBI:26386"/>
        <dbReference type="ChEBI" id="CHEBI:43474"/>
        <dbReference type="ChEBI" id="CHEBI:57259"/>
        <dbReference type="ChEBI" id="CHEBI:142361"/>
        <dbReference type="EC" id="2.4.2.1"/>
    </reaction>
</comment>
<gene>
    <name evidence="11" type="ORF">G4Y79_17540</name>
</gene>
<feature type="binding site" evidence="9">
    <location>
        <position position="216"/>
    </location>
    <ligand>
        <name>phosphate</name>
        <dbReference type="ChEBI" id="CHEBI:43474"/>
    </ligand>
</feature>
<dbReference type="Gene3D" id="3.40.50.1580">
    <property type="entry name" value="Nucleoside phosphorylase domain"/>
    <property type="match status" value="1"/>
</dbReference>
<evidence type="ECO:0000256" key="2">
    <source>
        <dbReference type="ARBA" id="ARBA00005058"/>
    </source>
</evidence>
<evidence type="ECO:0000259" key="10">
    <source>
        <dbReference type="Pfam" id="PF01048"/>
    </source>
</evidence>
<dbReference type="NCBIfam" id="NF006054">
    <property type="entry name" value="PRK08202.1"/>
    <property type="match status" value="1"/>
</dbReference>
<evidence type="ECO:0000256" key="4">
    <source>
        <dbReference type="ARBA" id="ARBA00011233"/>
    </source>
</evidence>
<dbReference type="InterPro" id="IPR011268">
    <property type="entry name" value="Purine_phosphorylase"/>
</dbReference>
<dbReference type="FunFam" id="3.40.50.1580:FF:000004">
    <property type="entry name" value="Purine nucleoside phosphorylase"/>
    <property type="match status" value="1"/>
</dbReference>
<dbReference type="UniPathway" id="UPA00606"/>
<dbReference type="AlphaFoldDB" id="A0A7S8E6Y0"/>
<feature type="binding site" evidence="9">
    <location>
        <position position="197"/>
    </location>
    <ligand>
        <name>a purine D-ribonucleoside</name>
        <dbReference type="ChEBI" id="CHEBI:142355"/>
    </ligand>
</feature>